<feature type="domain" description="AMP-binding enzyme C-terminal" evidence="5">
    <location>
        <begin position="442"/>
        <end position="518"/>
    </location>
</feature>
<name>A0A0Q9WQ76_DROWI</name>
<dbReference type="EMBL" id="CH963848">
    <property type="protein sequence ID" value="KRF97855.1"/>
    <property type="molecule type" value="Genomic_DNA"/>
</dbReference>
<evidence type="ECO:0000259" key="4">
    <source>
        <dbReference type="Pfam" id="PF00501"/>
    </source>
</evidence>
<dbReference type="InterPro" id="IPR020845">
    <property type="entry name" value="AMP-binding_CS"/>
</dbReference>
<dbReference type="InterPro" id="IPR045851">
    <property type="entry name" value="AMP-bd_C_sf"/>
</dbReference>
<dbReference type="AlphaFoldDB" id="A0A0Q9WQ76"/>
<dbReference type="InterPro" id="IPR025110">
    <property type="entry name" value="AMP-bd_C"/>
</dbReference>
<dbReference type="InterPro" id="IPR042099">
    <property type="entry name" value="ANL_N_sf"/>
</dbReference>
<organism evidence="6 7">
    <name type="scientific">Drosophila willistoni</name>
    <name type="common">Fruit fly</name>
    <dbReference type="NCBI Taxonomy" id="7260"/>
    <lineage>
        <taxon>Eukaryota</taxon>
        <taxon>Metazoa</taxon>
        <taxon>Ecdysozoa</taxon>
        <taxon>Arthropoda</taxon>
        <taxon>Hexapoda</taxon>
        <taxon>Insecta</taxon>
        <taxon>Pterygota</taxon>
        <taxon>Neoptera</taxon>
        <taxon>Endopterygota</taxon>
        <taxon>Diptera</taxon>
        <taxon>Brachycera</taxon>
        <taxon>Muscomorpha</taxon>
        <taxon>Ephydroidea</taxon>
        <taxon>Drosophilidae</taxon>
        <taxon>Drosophila</taxon>
        <taxon>Sophophora</taxon>
    </lineage>
</organism>
<evidence type="ECO:0000313" key="6">
    <source>
        <dbReference type="EMBL" id="KRF97855.1"/>
    </source>
</evidence>
<dbReference type="InterPro" id="IPR000873">
    <property type="entry name" value="AMP-dep_synth/lig_dom"/>
</dbReference>
<protein>
    <recommendedName>
        <fullName evidence="8">AMP-dependent synthetase/ligase domain-containing protein</fullName>
    </recommendedName>
</protein>
<dbReference type="GO" id="GO:0046949">
    <property type="term" value="P:fatty-acyl-CoA biosynthetic process"/>
    <property type="evidence" value="ECO:0007669"/>
    <property type="project" value="TreeGrafter"/>
</dbReference>
<dbReference type="InParanoid" id="A0A0Q9WQ76"/>
<dbReference type="STRING" id="7260.A0A0Q9WQ76"/>
<reference evidence="6 7" key="1">
    <citation type="journal article" date="2007" name="Nature">
        <title>Evolution of genes and genomes on the Drosophila phylogeny.</title>
        <authorList>
            <consortium name="Drosophila 12 Genomes Consortium"/>
            <person name="Clark A.G."/>
            <person name="Eisen M.B."/>
            <person name="Smith D.R."/>
            <person name="Bergman C.M."/>
            <person name="Oliver B."/>
            <person name="Markow T.A."/>
            <person name="Kaufman T.C."/>
            <person name="Kellis M."/>
            <person name="Gelbart W."/>
            <person name="Iyer V.N."/>
            <person name="Pollard D.A."/>
            <person name="Sackton T.B."/>
            <person name="Larracuente A.M."/>
            <person name="Singh N.D."/>
            <person name="Abad J.P."/>
            <person name="Abt D.N."/>
            <person name="Adryan B."/>
            <person name="Aguade M."/>
            <person name="Akashi H."/>
            <person name="Anderson W.W."/>
            <person name="Aquadro C.F."/>
            <person name="Ardell D.H."/>
            <person name="Arguello R."/>
            <person name="Artieri C.G."/>
            <person name="Barbash D.A."/>
            <person name="Barker D."/>
            <person name="Barsanti P."/>
            <person name="Batterham P."/>
            <person name="Batzoglou S."/>
            <person name="Begun D."/>
            <person name="Bhutkar A."/>
            <person name="Blanco E."/>
            <person name="Bosak S.A."/>
            <person name="Bradley R.K."/>
            <person name="Brand A.D."/>
            <person name="Brent M.R."/>
            <person name="Brooks A.N."/>
            <person name="Brown R.H."/>
            <person name="Butlin R.K."/>
            <person name="Caggese C."/>
            <person name="Calvi B.R."/>
            <person name="Bernardo de Carvalho A."/>
            <person name="Caspi A."/>
            <person name="Castrezana S."/>
            <person name="Celniker S.E."/>
            <person name="Chang J.L."/>
            <person name="Chapple C."/>
            <person name="Chatterji S."/>
            <person name="Chinwalla A."/>
            <person name="Civetta A."/>
            <person name="Clifton S.W."/>
            <person name="Comeron J.M."/>
            <person name="Costello J.C."/>
            <person name="Coyne J.A."/>
            <person name="Daub J."/>
            <person name="David R.G."/>
            <person name="Delcher A.L."/>
            <person name="Delehaunty K."/>
            <person name="Do C.B."/>
            <person name="Ebling H."/>
            <person name="Edwards K."/>
            <person name="Eickbush T."/>
            <person name="Evans J.D."/>
            <person name="Filipski A."/>
            <person name="Findeiss S."/>
            <person name="Freyhult E."/>
            <person name="Fulton L."/>
            <person name="Fulton R."/>
            <person name="Garcia A.C."/>
            <person name="Gardiner A."/>
            <person name="Garfield D.A."/>
            <person name="Garvin B.E."/>
            <person name="Gibson G."/>
            <person name="Gilbert D."/>
            <person name="Gnerre S."/>
            <person name="Godfrey J."/>
            <person name="Good R."/>
            <person name="Gotea V."/>
            <person name="Gravely B."/>
            <person name="Greenberg A.J."/>
            <person name="Griffiths-Jones S."/>
            <person name="Gross S."/>
            <person name="Guigo R."/>
            <person name="Gustafson E.A."/>
            <person name="Haerty W."/>
            <person name="Hahn M.W."/>
            <person name="Halligan D.L."/>
            <person name="Halpern A.L."/>
            <person name="Halter G.M."/>
            <person name="Han M.V."/>
            <person name="Heger A."/>
            <person name="Hillier L."/>
            <person name="Hinrichs A.S."/>
            <person name="Holmes I."/>
            <person name="Hoskins R.A."/>
            <person name="Hubisz M.J."/>
            <person name="Hultmark D."/>
            <person name="Huntley M.A."/>
            <person name="Jaffe D.B."/>
            <person name="Jagadeeshan S."/>
            <person name="Jeck W.R."/>
            <person name="Johnson J."/>
            <person name="Jones C.D."/>
            <person name="Jordan W.C."/>
            <person name="Karpen G.H."/>
            <person name="Kataoka E."/>
            <person name="Keightley P.D."/>
            <person name="Kheradpour P."/>
            <person name="Kirkness E.F."/>
            <person name="Koerich L.B."/>
            <person name="Kristiansen K."/>
            <person name="Kudrna D."/>
            <person name="Kulathinal R.J."/>
            <person name="Kumar S."/>
            <person name="Kwok R."/>
            <person name="Lander E."/>
            <person name="Langley C.H."/>
            <person name="Lapoint R."/>
            <person name="Lazzaro B.P."/>
            <person name="Lee S.J."/>
            <person name="Levesque L."/>
            <person name="Li R."/>
            <person name="Lin C.F."/>
            <person name="Lin M.F."/>
            <person name="Lindblad-Toh K."/>
            <person name="Llopart A."/>
            <person name="Long M."/>
            <person name="Low L."/>
            <person name="Lozovsky E."/>
            <person name="Lu J."/>
            <person name="Luo M."/>
            <person name="Machado C.A."/>
            <person name="Makalowski W."/>
            <person name="Marzo M."/>
            <person name="Matsuda M."/>
            <person name="Matzkin L."/>
            <person name="McAllister B."/>
            <person name="McBride C.S."/>
            <person name="McKernan B."/>
            <person name="McKernan K."/>
            <person name="Mendez-Lago M."/>
            <person name="Minx P."/>
            <person name="Mollenhauer M.U."/>
            <person name="Montooth K."/>
            <person name="Mount S.M."/>
            <person name="Mu X."/>
            <person name="Myers E."/>
            <person name="Negre B."/>
            <person name="Newfeld S."/>
            <person name="Nielsen R."/>
            <person name="Noor M.A."/>
            <person name="O'Grady P."/>
            <person name="Pachter L."/>
            <person name="Papaceit M."/>
            <person name="Parisi M.J."/>
            <person name="Parisi M."/>
            <person name="Parts L."/>
            <person name="Pedersen J.S."/>
            <person name="Pesole G."/>
            <person name="Phillippy A.M."/>
            <person name="Ponting C.P."/>
            <person name="Pop M."/>
            <person name="Porcelli D."/>
            <person name="Powell J.R."/>
            <person name="Prohaska S."/>
            <person name="Pruitt K."/>
            <person name="Puig M."/>
            <person name="Quesneville H."/>
            <person name="Ram K.R."/>
            <person name="Rand D."/>
            <person name="Rasmussen M.D."/>
            <person name="Reed L.K."/>
            <person name="Reenan R."/>
            <person name="Reily A."/>
            <person name="Remington K.A."/>
            <person name="Rieger T.T."/>
            <person name="Ritchie M.G."/>
            <person name="Robin C."/>
            <person name="Rogers Y.H."/>
            <person name="Rohde C."/>
            <person name="Rozas J."/>
            <person name="Rubenfield M.J."/>
            <person name="Ruiz A."/>
            <person name="Russo S."/>
            <person name="Salzberg S.L."/>
            <person name="Sanchez-Gracia A."/>
            <person name="Saranga D.J."/>
            <person name="Sato H."/>
            <person name="Schaeffer S.W."/>
            <person name="Schatz M.C."/>
            <person name="Schlenke T."/>
            <person name="Schwartz R."/>
            <person name="Segarra C."/>
            <person name="Singh R.S."/>
            <person name="Sirot L."/>
            <person name="Sirota M."/>
            <person name="Sisneros N.B."/>
            <person name="Smith C.D."/>
            <person name="Smith T.F."/>
            <person name="Spieth J."/>
            <person name="Stage D.E."/>
            <person name="Stark A."/>
            <person name="Stephan W."/>
            <person name="Strausberg R.L."/>
            <person name="Strempel S."/>
            <person name="Sturgill D."/>
            <person name="Sutton G."/>
            <person name="Sutton G.G."/>
            <person name="Tao W."/>
            <person name="Teichmann S."/>
            <person name="Tobari Y.N."/>
            <person name="Tomimura Y."/>
            <person name="Tsolas J.M."/>
            <person name="Valente V.L."/>
            <person name="Venter E."/>
            <person name="Venter J.C."/>
            <person name="Vicario S."/>
            <person name="Vieira F.G."/>
            <person name="Vilella A.J."/>
            <person name="Villasante A."/>
            <person name="Walenz B."/>
            <person name="Wang J."/>
            <person name="Wasserman M."/>
            <person name="Watts T."/>
            <person name="Wilson D."/>
            <person name="Wilson R.K."/>
            <person name="Wing R.A."/>
            <person name="Wolfner M.F."/>
            <person name="Wong A."/>
            <person name="Wong G.K."/>
            <person name="Wu C.I."/>
            <person name="Wu G."/>
            <person name="Yamamoto D."/>
            <person name="Yang H.P."/>
            <person name="Yang S.P."/>
            <person name="Yorke J.A."/>
            <person name="Yoshida K."/>
            <person name="Zdobnov E."/>
            <person name="Zhang P."/>
            <person name="Zhang Y."/>
            <person name="Zimin A.V."/>
            <person name="Baldwin J."/>
            <person name="Abdouelleil A."/>
            <person name="Abdulkadir J."/>
            <person name="Abebe A."/>
            <person name="Abera B."/>
            <person name="Abreu J."/>
            <person name="Acer S.C."/>
            <person name="Aftuck L."/>
            <person name="Alexander A."/>
            <person name="An P."/>
            <person name="Anderson E."/>
            <person name="Anderson S."/>
            <person name="Arachi H."/>
            <person name="Azer M."/>
            <person name="Bachantsang P."/>
            <person name="Barry A."/>
            <person name="Bayul T."/>
            <person name="Berlin A."/>
            <person name="Bessette D."/>
            <person name="Bloom T."/>
            <person name="Blye J."/>
            <person name="Boguslavskiy L."/>
            <person name="Bonnet C."/>
            <person name="Boukhgalter B."/>
            <person name="Bourzgui I."/>
            <person name="Brown A."/>
            <person name="Cahill P."/>
            <person name="Channer S."/>
            <person name="Cheshatsang Y."/>
            <person name="Chuda L."/>
            <person name="Citroen M."/>
            <person name="Collymore A."/>
            <person name="Cooke P."/>
            <person name="Costello M."/>
            <person name="D'Aco K."/>
            <person name="Daza R."/>
            <person name="De Haan G."/>
            <person name="DeGray S."/>
            <person name="DeMaso C."/>
            <person name="Dhargay N."/>
            <person name="Dooley K."/>
            <person name="Dooley E."/>
            <person name="Doricent M."/>
            <person name="Dorje P."/>
            <person name="Dorjee K."/>
            <person name="Dupes A."/>
            <person name="Elong R."/>
            <person name="Falk J."/>
            <person name="Farina A."/>
            <person name="Faro S."/>
            <person name="Ferguson D."/>
            <person name="Fisher S."/>
            <person name="Foley C.D."/>
            <person name="Franke A."/>
            <person name="Friedrich D."/>
            <person name="Gadbois L."/>
            <person name="Gearin G."/>
            <person name="Gearin C.R."/>
            <person name="Giannoukos G."/>
            <person name="Goode T."/>
            <person name="Graham J."/>
            <person name="Grandbois E."/>
            <person name="Grewal S."/>
            <person name="Gyaltsen K."/>
            <person name="Hafez N."/>
            <person name="Hagos B."/>
            <person name="Hall J."/>
            <person name="Henson C."/>
            <person name="Hollinger A."/>
            <person name="Honan T."/>
            <person name="Huard M.D."/>
            <person name="Hughes L."/>
            <person name="Hurhula B."/>
            <person name="Husby M.E."/>
            <person name="Kamat A."/>
            <person name="Kanga B."/>
            <person name="Kashin S."/>
            <person name="Khazanovich D."/>
            <person name="Kisner P."/>
            <person name="Lance K."/>
            <person name="Lara M."/>
            <person name="Lee W."/>
            <person name="Lennon N."/>
            <person name="Letendre F."/>
            <person name="LeVine R."/>
            <person name="Lipovsky A."/>
            <person name="Liu X."/>
            <person name="Liu J."/>
            <person name="Liu S."/>
            <person name="Lokyitsang T."/>
            <person name="Lokyitsang Y."/>
            <person name="Lubonja R."/>
            <person name="Lui A."/>
            <person name="MacDonald P."/>
            <person name="Magnisalis V."/>
            <person name="Maru K."/>
            <person name="Matthews C."/>
            <person name="McCusker W."/>
            <person name="McDonough S."/>
            <person name="Mehta T."/>
            <person name="Meldrim J."/>
            <person name="Meneus L."/>
            <person name="Mihai O."/>
            <person name="Mihalev A."/>
            <person name="Mihova T."/>
            <person name="Mittelman R."/>
            <person name="Mlenga V."/>
            <person name="Montmayeur A."/>
            <person name="Mulrain L."/>
            <person name="Navidi A."/>
            <person name="Naylor J."/>
            <person name="Negash T."/>
            <person name="Nguyen T."/>
            <person name="Nguyen N."/>
            <person name="Nicol R."/>
            <person name="Norbu C."/>
            <person name="Norbu N."/>
            <person name="Novod N."/>
            <person name="O'Neill B."/>
            <person name="Osman S."/>
            <person name="Markiewicz E."/>
            <person name="Oyono O.L."/>
            <person name="Patti C."/>
            <person name="Phunkhang P."/>
            <person name="Pierre F."/>
            <person name="Priest M."/>
            <person name="Raghuraman S."/>
            <person name="Rege F."/>
            <person name="Reyes R."/>
            <person name="Rise C."/>
            <person name="Rogov P."/>
            <person name="Ross K."/>
            <person name="Ryan E."/>
            <person name="Settipalli S."/>
            <person name="Shea T."/>
            <person name="Sherpa N."/>
            <person name="Shi L."/>
            <person name="Shih D."/>
            <person name="Sparrow T."/>
            <person name="Spaulding J."/>
            <person name="Stalker J."/>
            <person name="Stange-Thomann N."/>
            <person name="Stavropoulos S."/>
            <person name="Stone C."/>
            <person name="Strader C."/>
            <person name="Tesfaye S."/>
            <person name="Thomson T."/>
            <person name="Thoulutsang Y."/>
            <person name="Thoulutsang D."/>
            <person name="Topham K."/>
            <person name="Topping I."/>
            <person name="Tsamla T."/>
            <person name="Vassiliev H."/>
            <person name="Vo A."/>
            <person name="Wangchuk T."/>
            <person name="Wangdi T."/>
            <person name="Weiand M."/>
            <person name="Wilkinson J."/>
            <person name="Wilson A."/>
            <person name="Yadav S."/>
            <person name="Young G."/>
            <person name="Yu Q."/>
            <person name="Zembek L."/>
            <person name="Zhong D."/>
            <person name="Zimmer A."/>
            <person name="Zwirko Z."/>
            <person name="Jaffe D.B."/>
            <person name="Alvarez P."/>
            <person name="Brockman W."/>
            <person name="Butler J."/>
            <person name="Chin C."/>
            <person name="Gnerre S."/>
            <person name="Grabherr M."/>
            <person name="Kleber M."/>
            <person name="Mauceli E."/>
            <person name="MacCallum I."/>
        </authorList>
    </citation>
    <scope>NUCLEOTIDE SEQUENCE [LARGE SCALE GENOMIC DNA]</scope>
    <source>
        <strain evidence="7">Tucson 14030-0811.24</strain>
    </source>
</reference>
<evidence type="ECO:0000259" key="5">
    <source>
        <dbReference type="Pfam" id="PF13193"/>
    </source>
</evidence>
<dbReference type="SMR" id="A0A0Q9WQ76"/>
<dbReference type="SUPFAM" id="SSF56801">
    <property type="entry name" value="Acetyl-CoA synthetase-like"/>
    <property type="match status" value="1"/>
</dbReference>
<dbReference type="Gene3D" id="3.30.300.30">
    <property type="match status" value="1"/>
</dbReference>
<dbReference type="FunFam" id="3.30.300.30:FF:000007">
    <property type="entry name" value="4-coumarate--CoA ligase 2"/>
    <property type="match status" value="1"/>
</dbReference>
<proteinExistence type="inferred from homology"/>
<comment type="subcellular location">
    <subcellularLocation>
        <location evidence="1">Peroxisome</location>
    </subcellularLocation>
</comment>
<dbReference type="Gene3D" id="3.40.50.12780">
    <property type="entry name" value="N-terminal domain of ligase-like"/>
    <property type="match status" value="1"/>
</dbReference>
<evidence type="ECO:0008006" key="8">
    <source>
        <dbReference type="Google" id="ProtNLM"/>
    </source>
</evidence>
<keyword evidence="3" id="KW-0576">Peroxisome</keyword>
<dbReference type="PANTHER" id="PTHR24096">
    <property type="entry name" value="LONG-CHAIN-FATTY-ACID--COA LIGASE"/>
    <property type="match status" value="1"/>
</dbReference>
<dbReference type="FunFam" id="3.40.50.12780:FF:000025">
    <property type="entry name" value="luciferin 4-monooxygenase"/>
    <property type="match status" value="1"/>
</dbReference>
<comment type="similarity">
    <text evidence="2">Belongs to the ATP-dependent AMP-binding enzyme family.</text>
</comment>
<accession>A0A0Q9WQ76</accession>
<evidence type="ECO:0000256" key="3">
    <source>
        <dbReference type="ARBA" id="ARBA00023140"/>
    </source>
</evidence>
<keyword evidence="7" id="KW-1185">Reference proteome</keyword>
<dbReference type="GO" id="GO:0004467">
    <property type="term" value="F:long-chain fatty acid-CoA ligase activity"/>
    <property type="evidence" value="ECO:0007669"/>
    <property type="project" value="TreeGrafter"/>
</dbReference>
<dbReference type="Proteomes" id="UP000007798">
    <property type="component" value="Unassembled WGS sequence"/>
</dbReference>
<dbReference type="eggNOG" id="KOG1176">
    <property type="taxonomic scope" value="Eukaryota"/>
</dbReference>
<dbReference type="KEGG" id="dwi:6639888"/>
<feature type="domain" description="AMP-dependent synthetase/ligase" evidence="4">
    <location>
        <begin position="40"/>
        <end position="382"/>
    </location>
</feature>
<evidence type="ECO:0000313" key="7">
    <source>
        <dbReference type="Proteomes" id="UP000007798"/>
    </source>
</evidence>
<dbReference type="OrthoDB" id="10253869at2759"/>
<dbReference type="GO" id="GO:0005777">
    <property type="term" value="C:peroxisome"/>
    <property type="evidence" value="ECO:0007669"/>
    <property type="project" value="UniProtKB-SubCell"/>
</dbReference>
<evidence type="ECO:0000256" key="2">
    <source>
        <dbReference type="ARBA" id="ARBA00006432"/>
    </source>
</evidence>
<dbReference type="Pfam" id="PF13193">
    <property type="entry name" value="AMP-binding_C"/>
    <property type="match status" value="1"/>
</dbReference>
<evidence type="ECO:0000256" key="1">
    <source>
        <dbReference type="ARBA" id="ARBA00004275"/>
    </source>
</evidence>
<sequence length="533" mass="59208">MAAKVLFPTFYNEETKIWTGEERVKLYNDNCSVGQIIFNNLKNWPDNVIQITHMDGTVATNADFLTWATRIALFLKSEGLTHEDVVGIIANTSTYLVPLAAACFFNTTPFHAVNYTRDPKVIHGLYKTTTPKIMFCDGNDYERIKEITKEWSPKIVTLTGHVDGVLGIDDLLKANPAERIYQPRKLAVGPDQTAAILCSSGTSGLPKAVTLSNSHVAGTACLSISTDVLYTSATLDWMTGFGTVIMSLFNGMTRIVSDETFNAAHSIELIKKYKITTIVMAPWQAYELFTSPQATTENVQTLRIVFIIGGWISLALLQKAQKILPSCAIMFSYGTTETGVVTVNIDHKLENSVGKLAPGIKVKILDDQGQHLPHNEVGEILIDIGVKWEGYVDNPKDTASTLQNGWINLGDLGYFDDANNLYLVDRKKDLLKYKSKHYWPNELEQIIAELPEVQQVCVVGVRDERGDAAGALVITKEGITISEQKIIDHVAQRVVVDYKHLNAGVQFFTEFPMNTNGKVIRNQAREAFEARLK</sequence>
<dbReference type="eggNOG" id="KOG0059">
    <property type="taxonomic scope" value="Eukaryota"/>
</dbReference>
<dbReference type="Pfam" id="PF00501">
    <property type="entry name" value="AMP-binding"/>
    <property type="match status" value="1"/>
</dbReference>
<dbReference type="PANTHER" id="PTHR24096:SF353">
    <property type="entry name" value="GH16244P-RELATED"/>
    <property type="match status" value="1"/>
</dbReference>
<gene>
    <name evidence="6" type="primary">Dwil\GK19685</name>
    <name evidence="6" type="ORF">Dwil_GK19685</name>
</gene>
<dbReference type="PROSITE" id="PS00455">
    <property type="entry name" value="AMP_BINDING"/>
    <property type="match status" value="1"/>
</dbReference>